<evidence type="ECO:0000313" key="3">
    <source>
        <dbReference type="Proteomes" id="UP001499978"/>
    </source>
</evidence>
<dbReference type="EMBL" id="BAAARY010000002">
    <property type="protein sequence ID" value="GAA2514434.1"/>
    <property type="molecule type" value="Genomic_DNA"/>
</dbReference>
<sequence length="57" mass="6564">MNRLHTHRSAPPLSHLRLRRGDTMTPATAQPVTDRKATMQTEYEARFFDIDPDKITA</sequence>
<feature type="region of interest" description="Disordered" evidence="1">
    <location>
        <begin position="1"/>
        <end position="37"/>
    </location>
</feature>
<name>A0ABN3N5H4_9ACTN</name>
<keyword evidence="3" id="KW-1185">Reference proteome</keyword>
<dbReference type="Proteomes" id="UP001499978">
    <property type="component" value="Unassembled WGS sequence"/>
</dbReference>
<dbReference type="RefSeq" id="WP_344168425.1">
    <property type="nucleotide sequence ID" value="NZ_BAAARY010000002.1"/>
</dbReference>
<comment type="caution">
    <text evidence="2">The sequence shown here is derived from an EMBL/GenBank/DDBJ whole genome shotgun (WGS) entry which is preliminary data.</text>
</comment>
<accession>A0ABN3N5H4</accession>
<organism evidence="2 3">
    <name type="scientific">Pilimelia columellifera subsp. columellifera</name>
    <dbReference type="NCBI Taxonomy" id="706583"/>
    <lineage>
        <taxon>Bacteria</taxon>
        <taxon>Bacillati</taxon>
        <taxon>Actinomycetota</taxon>
        <taxon>Actinomycetes</taxon>
        <taxon>Micromonosporales</taxon>
        <taxon>Micromonosporaceae</taxon>
        <taxon>Pilimelia</taxon>
    </lineage>
</organism>
<reference evidence="2 3" key="1">
    <citation type="journal article" date="2019" name="Int. J. Syst. Evol. Microbiol.">
        <title>The Global Catalogue of Microorganisms (GCM) 10K type strain sequencing project: providing services to taxonomists for standard genome sequencing and annotation.</title>
        <authorList>
            <consortium name="The Broad Institute Genomics Platform"/>
            <consortium name="The Broad Institute Genome Sequencing Center for Infectious Disease"/>
            <person name="Wu L."/>
            <person name="Ma J."/>
        </authorList>
    </citation>
    <scope>NUCLEOTIDE SEQUENCE [LARGE SCALE GENOMIC DNA]</scope>
    <source>
        <strain evidence="2 3">JCM 3367</strain>
    </source>
</reference>
<proteinExistence type="predicted"/>
<gene>
    <name evidence="2" type="ORF">GCM10010201_08160</name>
</gene>
<evidence type="ECO:0000313" key="2">
    <source>
        <dbReference type="EMBL" id="GAA2514434.1"/>
    </source>
</evidence>
<protein>
    <submittedName>
        <fullName evidence="2">Uncharacterized protein</fullName>
    </submittedName>
</protein>
<evidence type="ECO:0000256" key="1">
    <source>
        <dbReference type="SAM" id="MobiDB-lite"/>
    </source>
</evidence>